<accession>A0A5E7ANI9</accession>
<protein>
    <recommendedName>
        <fullName evidence="1">DUF4440 domain-containing protein</fullName>
    </recommendedName>
</protein>
<dbReference type="InterPro" id="IPR027843">
    <property type="entry name" value="DUF4440"/>
</dbReference>
<dbReference type="Proteomes" id="UP000326557">
    <property type="component" value="Unassembled WGS sequence"/>
</dbReference>
<gene>
    <name evidence="2" type="ORF">PS704_00983</name>
</gene>
<name>A0A5E7ANI9_PSEFL</name>
<dbReference type="InterPro" id="IPR032710">
    <property type="entry name" value="NTF2-like_dom_sf"/>
</dbReference>
<dbReference type="SUPFAM" id="SSF54427">
    <property type="entry name" value="NTF2-like"/>
    <property type="match status" value="1"/>
</dbReference>
<dbReference type="AlphaFoldDB" id="A0A5E7ANI9"/>
<dbReference type="EMBL" id="CABVHP010000002">
    <property type="protein sequence ID" value="VVN79460.1"/>
    <property type="molecule type" value="Genomic_DNA"/>
</dbReference>
<evidence type="ECO:0000313" key="3">
    <source>
        <dbReference type="Proteomes" id="UP000326557"/>
    </source>
</evidence>
<reference evidence="2 3" key="1">
    <citation type="submission" date="2019-09" db="EMBL/GenBank/DDBJ databases">
        <authorList>
            <person name="Chandra G."/>
            <person name="Truman W A."/>
        </authorList>
    </citation>
    <scope>NUCLEOTIDE SEQUENCE [LARGE SCALE GENOMIC DNA]</scope>
    <source>
        <strain evidence="2">PS704</strain>
    </source>
</reference>
<sequence length="127" mass="14681">MPEQDAGKIVTALEMLRRRAMIEPDMEFLERIYSSDLTYSHSDGKSDSKGSYLQGMREGVWIYKSLQSEQEQVRIFGDCAVINGLIEMDVIIRGEALILNSRYISVWRNGDSGWQMIAWQSTRYSKF</sequence>
<evidence type="ECO:0000313" key="2">
    <source>
        <dbReference type="EMBL" id="VVN79460.1"/>
    </source>
</evidence>
<dbReference type="Pfam" id="PF14534">
    <property type="entry name" value="DUF4440"/>
    <property type="match status" value="1"/>
</dbReference>
<organism evidence="2 3">
    <name type="scientific">Pseudomonas fluorescens</name>
    <dbReference type="NCBI Taxonomy" id="294"/>
    <lineage>
        <taxon>Bacteria</taxon>
        <taxon>Pseudomonadati</taxon>
        <taxon>Pseudomonadota</taxon>
        <taxon>Gammaproteobacteria</taxon>
        <taxon>Pseudomonadales</taxon>
        <taxon>Pseudomonadaceae</taxon>
        <taxon>Pseudomonas</taxon>
    </lineage>
</organism>
<dbReference type="OrthoDB" id="5146008at2"/>
<feature type="domain" description="DUF4440" evidence="1">
    <location>
        <begin position="11"/>
        <end position="116"/>
    </location>
</feature>
<proteinExistence type="predicted"/>
<dbReference type="Gene3D" id="3.10.450.50">
    <property type="match status" value="1"/>
</dbReference>
<dbReference type="RefSeq" id="WP_150636784.1">
    <property type="nucleotide sequence ID" value="NZ_CABVHP010000002.1"/>
</dbReference>
<evidence type="ECO:0000259" key="1">
    <source>
        <dbReference type="Pfam" id="PF14534"/>
    </source>
</evidence>